<keyword evidence="4 5" id="KW-0472">Membrane</keyword>
<sequence>MVKERLMFRWGIIFLVIALIAAALGFGGLAGTAAWAAKIVFVVGIILFLVSLFTGRRRP</sequence>
<keyword evidence="1 5" id="KW-1003">Cell membrane</keyword>
<protein>
    <recommendedName>
        <fullName evidence="5">UPF0391 membrane protein B1H58_03955</fullName>
    </recommendedName>
</protein>
<dbReference type="InterPro" id="IPR009760">
    <property type="entry name" value="DUF1328"/>
</dbReference>
<feature type="transmembrane region" description="Helical" evidence="5">
    <location>
        <begin position="35"/>
        <end position="55"/>
    </location>
</feature>
<comment type="caution">
    <text evidence="5">Lacks conserved residue(s) required for the propagation of feature annotation.</text>
</comment>
<dbReference type="NCBIfam" id="NF010230">
    <property type="entry name" value="PRK13682.1-5"/>
    <property type="match status" value="1"/>
</dbReference>
<dbReference type="NCBIfam" id="NF010229">
    <property type="entry name" value="PRK13682.1-4"/>
    <property type="match status" value="1"/>
</dbReference>
<accession>A0A1W6B2C8</accession>
<dbReference type="GO" id="GO:0005886">
    <property type="term" value="C:plasma membrane"/>
    <property type="evidence" value="ECO:0007669"/>
    <property type="project" value="UniProtKB-UniRule"/>
</dbReference>
<dbReference type="KEGG" id="palh:B1H58_03955"/>
<dbReference type="EMBL" id="CP019706">
    <property type="protein sequence ID" value="ARJ41245.1"/>
    <property type="molecule type" value="Genomic_DNA"/>
</dbReference>
<comment type="similarity">
    <text evidence="5">Belongs to the UPF0391 family.</text>
</comment>
<evidence type="ECO:0000313" key="6">
    <source>
        <dbReference type="EMBL" id="ARJ41245.1"/>
    </source>
</evidence>
<dbReference type="Proteomes" id="UP000192900">
    <property type="component" value="Chromosome"/>
</dbReference>
<feature type="transmembrane region" description="Helical" evidence="5">
    <location>
        <begin position="7"/>
        <end position="29"/>
    </location>
</feature>
<gene>
    <name evidence="6" type="ORF">B1H58_03955</name>
</gene>
<proteinExistence type="inferred from homology"/>
<evidence type="ECO:0000256" key="4">
    <source>
        <dbReference type="ARBA" id="ARBA00023136"/>
    </source>
</evidence>
<keyword evidence="3 5" id="KW-1133">Transmembrane helix</keyword>
<evidence type="ECO:0000256" key="5">
    <source>
        <dbReference type="HAMAP-Rule" id="MF_01361"/>
    </source>
</evidence>
<evidence type="ECO:0000313" key="7">
    <source>
        <dbReference type="Proteomes" id="UP000192900"/>
    </source>
</evidence>
<dbReference type="AlphaFoldDB" id="A0A1W6B2C8"/>
<evidence type="ECO:0000256" key="1">
    <source>
        <dbReference type="ARBA" id="ARBA00022475"/>
    </source>
</evidence>
<evidence type="ECO:0000256" key="2">
    <source>
        <dbReference type="ARBA" id="ARBA00022692"/>
    </source>
</evidence>
<reference evidence="6 7" key="1">
    <citation type="submission" date="2017-02" db="EMBL/GenBank/DDBJ databases">
        <title>Complete genome sequence of the drought resistance-promoting endophyte Pantoea alhagi LTYR-11Z.</title>
        <authorList>
            <person name="Zhang L."/>
        </authorList>
    </citation>
    <scope>NUCLEOTIDE SEQUENCE [LARGE SCALE GENOMIC DNA]</scope>
    <source>
        <strain evidence="6 7">LTYR-11Z</strain>
    </source>
</reference>
<dbReference type="HAMAP" id="MF_01361">
    <property type="entry name" value="UPF0391"/>
    <property type="match status" value="1"/>
</dbReference>
<name>A0A1W6B2C8_9GAMM</name>
<dbReference type="STRING" id="1891675.B1H58_03955"/>
<evidence type="ECO:0000256" key="3">
    <source>
        <dbReference type="ARBA" id="ARBA00022989"/>
    </source>
</evidence>
<keyword evidence="7" id="KW-1185">Reference proteome</keyword>
<dbReference type="Pfam" id="PF07043">
    <property type="entry name" value="DUF1328"/>
    <property type="match status" value="1"/>
</dbReference>
<keyword evidence="2 5" id="KW-0812">Transmembrane</keyword>
<organism evidence="6 7">
    <name type="scientific">Pantoea alhagi</name>
    <dbReference type="NCBI Taxonomy" id="1891675"/>
    <lineage>
        <taxon>Bacteria</taxon>
        <taxon>Pseudomonadati</taxon>
        <taxon>Pseudomonadota</taxon>
        <taxon>Gammaproteobacteria</taxon>
        <taxon>Enterobacterales</taxon>
        <taxon>Erwiniaceae</taxon>
        <taxon>Pantoea</taxon>
    </lineage>
</organism>
<dbReference type="PIRSF" id="PIRSF036466">
    <property type="entry name" value="UCP036466"/>
    <property type="match status" value="1"/>
</dbReference>